<dbReference type="EMBL" id="LWBO01000001">
    <property type="protein sequence ID" value="OQP55317.1"/>
    <property type="molecule type" value="Genomic_DNA"/>
</dbReference>
<protein>
    <recommendedName>
        <fullName evidence="3 5">GDP-mannose 4,6-dehydratase</fullName>
        <ecNumber evidence="3 5">4.2.1.47</ecNumber>
    </recommendedName>
    <alternativeName>
        <fullName evidence="5">GDP-D-mannose dehydratase</fullName>
    </alternativeName>
</protein>
<dbReference type="Gene3D" id="3.40.50.720">
    <property type="entry name" value="NAD(P)-binding Rossmann-like Domain"/>
    <property type="match status" value="1"/>
</dbReference>
<comment type="caution">
    <text evidence="7">The sequence shown here is derived from an EMBL/GenBank/DDBJ whole genome shotgun (WGS) entry which is preliminary data.</text>
</comment>
<evidence type="ECO:0000256" key="5">
    <source>
        <dbReference type="HAMAP-Rule" id="MF_00955"/>
    </source>
</evidence>
<dbReference type="InterPro" id="IPR006368">
    <property type="entry name" value="GDP_Man_deHydtase"/>
</dbReference>
<dbReference type="PANTHER" id="PTHR43715">
    <property type="entry name" value="GDP-MANNOSE 4,6-DEHYDRATASE"/>
    <property type="match status" value="1"/>
</dbReference>
<evidence type="ECO:0000256" key="1">
    <source>
        <dbReference type="ARBA" id="ARBA00001937"/>
    </source>
</evidence>
<organism evidence="7 8">
    <name type="scientific">Niastella koreensis</name>
    <dbReference type="NCBI Taxonomy" id="354356"/>
    <lineage>
        <taxon>Bacteria</taxon>
        <taxon>Pseudomonadati</taxon>
        <taxon>Bacteroidota</taxon>
        <taxon>Chitinophagia</taxon>
        <taxon>Chitinophagales</taxon>
        <taxon>Chitinophagaceae</taxon>
        <taxon>Niastella</taxon>
    </lineage>
</organism>
<comment type="function">
    <text evidence="5">Catalyzes the conversion of GDP-D-mannose to GDP-4-dehydro-6-deoxy-D-mannose.</text>
</comment>
<dbReference type="InterPro" id="IPR016040">
    <property type="entry name" value="NAD(P)-bd_dom"/>
</dbReference>
<keyword evidence="5" id="KW-0521">NADP</keyword>
<accession>A0ABX3P593</accession>
<dbReference type="PANTHER" id="PTHR43715:SF1">
    <property type="entry name" value="GDP-MANNOSE 4,6 DEHYDRATASE"/>
    <property type="match status" value="1"/>
</dbReference>
<name>A0ABX3P593_9BACT</name>
<gene>
    <name evidence="5" type="primary">gmd</name>
    <name evidence="7" type="ORF">A4D02_03135</name>
</gene>
<keyword evidence="4 5" id="KW-0456">Lyase</keyword>
<sequence length="321" mass="36604">MKTAIVTGITGQDGAYLSRLLLKKGYKVIGCIRSHSGSNLSRLKYLDLLDKIELIECDLVDMSQVLNIISTNKPAEIYNLAAQSSVSLSFQQPIGTLEFNIHSVLNFLEAIRILDPAIRFYQASSSEMFGKVNALPISEVSVVHPLSPYAISKVTGHYICINYRESYGLYTSCGILFNHESYLRGENFFVRKLIKGAFDILHGQKEYLEFGNLSIKRDFGWSEKYVEAMWMMLQLDQPDDFVICSGSSIALNDIVYYVFDKLGISRELIRINPKLFRPTEIEDIYGSNEKAKTVLNWDYNMDFFKVLDLIIEEEARNYGKQ</sequence>
<evidence type="ECO:0000256" key="2">
    <source>
        <dbReference type="ARBA" id="ARBA00009263"/>
    </source>
</evidence>
<evidence type="ECO:0000313" key="8">
    <source>
        <dbReference type="Proteomes" id="UP000192277"/>
    </source>
</evidence>
<proteinExistence type="inferred from homology"/>
<comment type="cofactor">
    <cofactor evidence="1 5">
        <name>NADP(+)</name>
        <dbReference type="ChEBI" id="CHEBI:58349"/>
    </cofactor>
</comment>
<dbReference type="EC" id="4.2.1.47" evidence="3 5"/>
<comment type="similarity">
    <text evidence="2 5">Belongs to the NAD(P)-dependent epimerase/dehydratase family. GDP-mannose 4,6-dehydratase subfamily.</text>
</comment>
<comment type="caution">
    <text evidence="5">Lacks conserved residue(s) required for the propagation of feature annotation.</text>
</comment>
<evidence type="ECO:0000256" key="4">
    <source>
        <dbReference type="ARBA" id="ARBA00023239"/>
    </source>
</evidence>
<dbReference type="HAMAP" id="MF_00955">
    <property type="entry name" value="GDP_Man_dehydratase"/>
    <property type="match status" value="1"/>
</dbReference>
<dbReference type="RefSeq" id="WP_014222912.1">
    <property type="nucleotide sequence ID" value="NZ_LWBO01000001.1"/>
</dbReference>
<comment type="catalytic activity">
    <reaction evidence="5">
        <text>GDP-alpha-D-mannose = GDP-4-dehydro-alpha-D-rhamnose + H2O</text>
        <dbReference type="Rhea" id="RHEA:23820"/>
        <dbReference type="ChEBI" id="CHEBI:15377"/>
        <dbReference type="ChEBI" id="CHEBI:57527"/>
        <dbReference type="ChEBI" id="CHEBI:57964"/>
        <dbReference type="EC" id="4.2.1.47"/>
    </reaction>
</comment>
<dbReference type="SUPFAM" id="SSF51735">
    <property type="entry name" value="NAD(P)-binding Rossmann-fold domains"/>
    <property type="match status" value="1"/>
</dbReference>
<dbReference type="InterPro" id="IPR036291">
    <property type="entry name" value="NAD(P)-bd_dom_sf"/>
</dbReference>
<dbReference type="Proteomes" id="UP000192277">
    <property type="component" value="Unassembled WGS sequence"/>
</dbReference>
<feature type="domain" description="NAD(P)-binding" evidence="6">
    <location>
        <begin position="5"/>
        <end position="307"/>
    </location>
</feature>
<dbReference type="CDD" id="cd05260">
    <property type="entry name" value="GDP_MD_SDR_e"/>
    <property type="match status" value="1"/>
</dbReference>
<dbReference type="Pfam" id="PF16363">
    <property type="entry name" value="GDP_Man_Dehyd"/>
    <property type="match status" value="1"/>
</dbReference>
<reference evidence="7 8" key="1">
    <citation type="submission" date="2016-04" db="EMBL/GenBank/DDBJ databases">
        <authorList>
            <person name="Chen L."/>
            <person name="Zhuang W."/>
            <person name="Wang G."/>
        </authorList>
    </citation>
    <scope>NUCLEOTIDE SEQUENCE [LARGE SCALE GENOMIC DNA]</scope>
    <source>
        <strain evidence="8">GR20</strain>
    </source>
</reference>
<evidence type="ECO:0000313" key="7">
    <source>
        <dbReference type="EMBL" id="OQP55317.1"/>
    </source>
</evidence>
<evidence type="ECO:0000259" key="6">
    <source>
        <dbReference type="Pfam" id="PF16363"/>
    </source>
</evidence>
<evidence type="ECO:0000256" key="3">
    <source>
        <dbReference type="ARBA" id="ARBA00011989"/>
    </source>
</evidence>
<keyword evidence="8" id="KW-1185">Reference proteome</keyword>
<dbReference type="Gene3D" id="3.90.25.10">
    <property type="entry name" value="UDP-galactose 4-epimerase, domain 1"/>
    <property type="match status" value="1"/>
</dbReference>